<proteinExistence type="predicted"/>
<dbReference type="EMBL" id="JAYGHY010000005">
    <property type="protein sequence ID" value="MEA5441529.1"/>
    <property type="molecule type" value="Genomic_DNA"/>
</dbReference>
<organism evidence="2 3">
    <name type="scientific">Cyanobium gracile UHCC 0281</name>
    <dbReference type="NCBI Taxonomy" id="3110309"/>
    <lineage>
        <taxon>Bacteria</taxon>
        <taxon>Bacillati</taxon>
        <taxon>Cyanobacteriota</taxon>
        <taxon>Cyanophyceae</taxon>
        <taxon>Synechococcales</taxon>
        <taxon>Prochlorococcaceae</taxon>
        <taxon>Cyanobium</taxon>
    </lineage>
</organism>
<feature type="transmembrane region" description="Helical" evidence="1">
    <location>
        <begin position="12"/>
        <end position="30"/>
    </location>
</feature>
<accession>A0ABU5SSR8</accession>
<keyword evidence="1" id="KW-0812">Transmembrane</keyword>
<keyword evidence="1" id="KW-1133">Transmembrane helix</keyword>
<name>A0ABU5SSR8_9CYAN</name>
<evidence type="ECO:0000256" key="1">
    <source>
        <dbReference type="SAM" id="Phobius"/>
    </source>
</evidence>
<dbReference type="Proteomes" id="UP001302329">
    <property type="component" value="Unassembled WGS sequence"/>
</dbReference>
<protein>
    <submittedName>
        <fullName evidence="2">Uncharacterized protein</fullName>
    </submittedName>
</protein>
<dbReference type="RefSeq" id="WP_323355661.1">
    <property type="nucleotide sequence ID" value="NZ_JAYGHY010000005.1"/>
</dbReference>
<feature type="transmembrane region" description="Helical" evidence="1">
    <location>
        <begin position="117"/>
        <end position="134"/>
    </location>
</feature>
<keyword evidence="1" id="KW-0472">Membrane</keyword>
<evidence type="ECO:0000313" key="3">
    <source>
        <dbReference type="Proteomes" id="UP001302329"/>
    </source>
</evidence>
<reference evidence="2 3" key="1">
    <citation type="submission" date="2023-12" db="EMBL/GenBank/DDBJ databases">
        <title>Baltic Sea Cyanobacteria.</title>
        <authorList>
            <person name="Delbaje E."/>
            <person name="Fewer D.P."/>
            <person name="Shishido T.K."/>
        </authorList>
    </citation>
    <scope>NUCLEOTIDE SEQUENCE [LARGE SCALE GENOMIC DNA]</scope>
    <source>
        <strain evidence="2 3">UHCC 0281</strain>
    </source>
</reference>
<feature type="transmembrane region" description="Helical" evidence="1">
    <location>
        <begin position="92"/>
        <end position="111"/>
    </location>
</feature>
<feature type="transmembrane region" description="Helical" evidence="1">
    <location>
        <begin position="50"/>
        <end position="71"/>
    </location>
</feature>
<comment type="caution">
    <text evidence="2">The sequence shown here is derived from an EMBL/GenBank/DDBJ whole genome shotgun (WGS) entry which is preliminary data.</text>
</comment>
<evidence type="ECO:0000313" key="2">
    <source>
        <dbReference type="EMBL" id="MEA5441529.1"/>
    </source>
</evidence>
<sequence length="145" mass="16527">MAGAIDHALRLRSLWIAWLLAMLFHVNLGLMPLFHGISPEIDSHVPVAQLPLLFGAMLGFFLLPLAALVLIAYASSDPSHPGHWRHWRRCHFWLSVVYTLTNIPHLAADILVPDARIDQIVLMLAMVVIGLMINREGWLWWRLRT</sequence>
<gene>
    <name evidence="2" type="ORF">VB739_03080</name>
</gene>
<keyword evidence="3" id="KW-1185">Reference proteome</keyword>